<proteinExistence type="predicted"/>
<keyword evidence="4" id="KW-1185">Reference proteome</keyword>
<name>A0A4R3KZC7_9GAMM</name>
<accession>A0A4R3KZC7</accession>
<organism evidence="1 4">
    <name type="scientific">Pseudofulvimonas gallinarii</name>
    <dbReference type="NCBI Taxonomy" id="634155"/>
    <lineage>
        <taxon>Bacteria</taxon>
        <taxon>Pseudomonadati</taxon>
        <taxon>Pseudomonadota</taxon>
        <taxon>Gammaproteobacteria</taxon>
        <taxon>Lysobacterales</taxon>
        <taxon>Rhodanobacteraceae</taxon>
        <taxon>Pseudofulvimonas</taxon>
    </lineage>
</organism>
<evidence type="ECO:0000313" key="4">
    <source>
        <dbReference type="Proteomes" id="UP000294599"/>
    </source>
</evidence>
<evidence type="ECO:0000313" key="2">
    <source>
        <dbReference type="EMBL" id="TCS94442.1"/>
    </source>
</evidence>
<gene>
    <name evidence="3" type="ORF">EDC25_12053</name>
    <name evidence="2" type="ORF">EDC25_12238</name>
    <name evidence="1" type="ORF">EDC25_1505</name>
</gene>
<dbReference type="AlphaFoldDB" id="A0A4R3KZC7"/>
<dbReference type="EMBL" id="SMAF01000050">
    <property type="protein sequence ID" value="TCS91502.1"/>
    <property type="molecule type" value="Genomic_DNA"/>
</dbReference>
<evidence type="ECO:0000313" key="3">
    <source>
        <dbReference type="EMBL" id="TCS95164.1"/>
    </source>
</evidence>
<protein>
    <submittedName>
        <fullName evidence="1">Uncharacterized protein</fullName>
    </submittedName>
</protein>
<sequence length="28" mass="3170">HAQLSDIKLRPDLVRSFFGHPSVAYISD</sequence>
<evidence type="ECO:0000313" key="1">
    <source>
        <dbReference type="EMBL" id="TCS91502.1"/>
    </source>
</evidence>
<dbReference type="EMBL" id="SMAF01000020">
    <property type="protein sequence ID" value="TCS95164.1"/>
    <property type="molecule type" value="Genomic_DNA"/>
</dbReference>
<dbReference type="EMBL" id="SMAF01000022">
    <property type="protein sequence ID" value="TCS94442.1"/>
    <property type="molecule type" value="Genomic_DNA"/>
</dbReference>
<dbReference type="Proteomes" id="UP000294599">
    <property type="component" value="Unassembled WGS sequence"/>
</dbReference>
<feature type="non-terminal residue" evidence="1">
    <location>
        <position position="1"/>
    </location>
</feature>
<comment type="caution">
    <text evidence="1">The sequence shown here is derived from an EMBL/GenBank/DDBJ whole genome shotgun (WGS) entry which is preliminary data.</text>
</comment>
<reference evidence="1 4" key="1">
    <citation type="submission" date="2019-03" db="EMBL/GenBank/DDBJ databases">
        <title>Genomic Encyclopedia of Type Strains, Phase IV (KMG-IV): sequencing the most valuable type-strain genomes for metagenomic binning, comparative biology and taxonomic classification.</title>
        <authorList>
            <person name="Goeker M."/>
        </authorList>
    </citation>
    <scope>NUCLEOTIDE SEQUENCE [LARGE SCALE GENOMIC DNA]</scope>
    <source>
        <strain evidence="1 4">DSM 21944</strain>
    </source>
</reference>